<feature type="transmembrane region" description="Helical" evidence="9">
    <location>
        <begin position="6"/>
        <end position="26"/>
    </location>
</feature>
<proteinExistence type="inferred from homology"/>
<feature type="active site" evidence="9">
    <location>
        <position position="119"/>
    </location>
</feature>
<feature type="transmembrane region" description="Helical" evidence="9">
    <location>
        <begin position="65"/>
        <end position="84"/>
    </location>
</feature>
<keyword evidence="8 9" id="KW-0472">Membrane</keyword>
<dbReference type="RefSeq" id="WP_136942948.1">
    <property type="nucleotide sequence ID" value="NZ_SWKR01000002.1"/>
</dbReference>
<dbReference type="GO" id="GO:0005886">
    <property type="term" value="C:plasma membrane"/>
    <property type="evidence" value="ECO:0007669"/>
    <property type="project" value="UniProtKB-SubCell"/>
</dbReference>
<feature type="active site" evidence="9">
    <location>
        <position position="138"/>
    </location>
</feature>
<evidence type="ECO:0000256" key="4">
    <source>
        <dbReference type="ARBA" id="ARBA00022692"/>
    </source>
</evidence>
<feature type="transmembrane region" description="Helical" evidence="9">
    <location>
        <begin position="96"/>
        <end position="112"/>
    </location>
</feature>
<accession>A0A4U1L2A2</accession>
<comment type="subcellular location">
    <subcellularLocation>
        <location evidence="9">Cell membrane</location>
        <topology evidence="9">Multi-pass membrane protein</topology>
    </subcellularLocation>
</comment>
<gene>
    <name evidence="9 12" type="primary">lspA</name>
    <name evidence="12" type="ORF">FBR43_09690</name>
</gene>
<evidence type="ECO:0000256" key="3">
    <source>
        <dbReference type="ARBA" id="ARBA00022670"/>
    </source>
</evidence>
<comment type="pathway">
    <text evidence="9">Protein modification; lipoprotein biosynthesis (signal peptide cleavage).</text>
</comment>
<sequence length="170" mass="18245">MNGKTGGYAIAGAVFVIDQVVKWLVVDVLGIARLGDRLEIVSIFDLRFVPNVGVSLGLLPADSDAMRWALVGVTALIALGVGIWMTREPNRHDRAALALVLGGALGNILDRMRFGYVVDYADLHFGEFRPFLVFNVADAAITIGVVILLVRALFVREKDAGAAPVEKSNA</sequence>
<keyword evidence="3 9" id="KW-0645">Protease</keyword>
<evidence type="ECO:0000256" key="5">
    <source>
        <dbReference type="ARBA" id="ARBA00022750"/>
    </source>
</evidence>
<dbReference type="PROSITE" id="PS00855">
    <property type="entry name" value="SPASE_II"/>
    <property type="match status" value="1"/>
</dbReference>
<keyword evidence="7 9" id="KW-1133">Transmembrane helix</keyword>
<organism evidence="12 13">
    <name type="scientific">Sphingomonas baiyangensis</name>
    <dbReference type="NCBI Taxonomy" id="2572576"/>
    <lineage>
        <taxon>Bacteria</taxon>
        <taxon>Pseudomonadati</taxon>
        <taxon>Pseudomonadota</taxon>
        <taxon>Alphaproteobacteria</taxon>
        <taxon>Sphingomonadales</taxon>
        <taxon>Sphingomonadaceae</taxon>
        <taxon>Sphingomonas</taxon>
    </lineage>
</organism>
<comment type="similarity">
    <text evidence="1 9 11">Belongs to the peptidase A8 family.</text>
</comment>
<keyword evidence="4 9" id="KW-0812">Transmembrane</keyword>
<evidence type="ECO:0000256" key="6">
    <source>
        <dbReference type="ARBA" id="ARBA00022801"/>
    </source>
</evidence>
<dbReference type="PANTHER" id="PTHR33695:SF1">
    <property type="entry name" value="LIPOPROTEIN SIGNAL PEPTIDASE"/>
    <property type="match status" value="1"/>
</dbReference>
<evidence type="ECO:0000313" key="12">
    <source>
        <dbReference type="EMBL" id="TKD51001.1"/>
    </source>
</evidence>
<dbReference type="UniPathway" id="UPA00665"/>
<dbReference type="NCBIfam" id="TIGR00077">
    <property type="entry name" value="lspA"/>
    <property type="match status" value="1"/>
</dbReference>
<evidence type="ECO:0000256" key="8">
    <source>
        <dbReference type="ARBA" id="ARBA00023136"/>
    </source>
</evidence>
<keyword evidence="13" id="KW-1185">Reference proteome</keyword>
<dbReference type="Pfam" id="PF01252">
    <property type="entry name" value="Peptidase_A8"/>
    <property type="match status" value="1"/>
</dbReference>
<dbReference type="GO" id="GO:0004190">
    <property type="term" value="F:aspartic-type endopeptidase activity"/>
    <property type="evidence" value="ECO:0007669"/>
    <property type="project" value="UniProtKB-UniRule"/>
</dbReference>
<comment type="function">
    <text evidence="9 10">This protein specifically catalyzes the removal of signal peptides from prolipoproteins.</text>
</comment>
<feature type="transmembrane region" description="Helical" evidence="9">
    <location>
        <begin position="132"/>
        <end position="154"/>
    </location>
</feature>
<dbReference type="HAMAP" id="MF_00161">
    <property type="entry name" value="LspA"/>
    <property type="match status" value="1"/>
</dbReference>
<keyword evidence="2 9" id="KW-1003">Cell membrane</keyword>
<dbReference type="EC" id="3.4.23.36" evidence="9"/>
<reference evidence="12 13" key="1">
    <citation type="submission" date="2019-04" db="EMBL/GenBank/DDBJ databases">
        <authorList>
            <person name="Yang Y."/>
            <person name="Wei D."/>
        </authorList>
    </citation>
    <scope>NUCLEOTIDE SEQUENCE [LARGE SCALE GENOMIC DNA]</scope>
    <source>
        <strain evidence="12 13">L-1-4w-11</strain>
    </source>
</reference>
<evidence type="ECO:0000313" key="13">
    <source>
        <dbReference type="Proteomes" id="UP000309138"/>
    </source>
</evidence>
<evidence type="ECO:0000256" key="1">
    <source>
        <dbReference type="ARBA" id="ARBA00006139"/>
    </source>
</evidence>
<dbReference type="PANTHER" id="PTHR33695">
    <property type="entry name" value="LIPOPROTEIN SIGNAL PEPTIDASE"/>
    <property type="match status" value="1"/>
</dbReference>
<dbReference type="EMBL" id="SWKR01000002">
    <property type="protein sequence ID" value="TKD51001.1"/>
    <property type="molecule type" value="Genomic_DNA"/>
</dbReference>
<dbReference type="Proteomes" id="UP000309138">
    <property type="component" value="Unassembled WGS sequence"/>
</dbReference>
<keyword evidence="5 9" id="KW-0064">Aspartyl protease</keyword>
<comment type="catalytic activity">
    <reaction evidence="9 10">
        <text>Release of signal peptides from bacterial membrane prolipoproteins. Hydrolyzes -Xaa-Yaa-Zaa-|-(S,diacylglyceryl)Cys-, in which Xaa is hydrophobic (preferably Leu), and Yaa (Ala or Ser) and Zaa (Gly or Ala) have small, neutral side chains.</text>
        <dbReference type="EC" id="3.4.23.36"/>
    </reaction>
</comment>
<dbReference type="GO" id="GO:0006508">
    <property type="term" value="P:proteolysis"/>
    <property type="evidence" value="ECO:0007669"/>
    <property type="project" value="UniProtKB-KW"/>
</dbReference>
<dbReference type="OrthoDB" id="9810259at2"/>
<name>A0A4U1L2A2_9SPHN</name>
<protein>
    <recommendedName>
        <fullName evidence="9">Lipoprotein signal peptidase</fullName>
        <ecNumber evidence="9">3.4.23.36</ecNumber>
    </recommendedName>
    <alternativeName>
        <fullName evidence="9">Prolipoprotein signal peptidase</fullName>
    </alternativeName>
    <alternativeName>
        <fullName evidence="9">Signal peptidase II</fullName>
        <shortName evidence="9">SPase II</shortName>
    </alternativeName>
</protein>
<comment type="caution">
    <text evidence="12">The sequence shown here is derived from an EMBL/GenBank/DDBJ whole genome shotgun (WGS) entry which is preliminary data.</text>
</comment>
<dbReference type="AlphaFoldDB" id="A0A4U1L2A2"/>
<evidence type="ECO:0000256" key="7">
    <source>
        <dbReference type="ARBA" id="ARBA00022989"/>
    </source>
</evidence>
<evidence type="ECO:0000256" key="9">
    <source>
        <dbReference type="HAMAP-Rule" id="MF_00161"/>
    </source>
</evidence>
<evidence type="ECO:0000256" key="11">
    <source>
        <dbReference type="RuleBase" id="RU004181"/>
    </source>
</evidence>
<dbReference type="PRINTS" id="PR00781">
    <property type="entry name" value="LIPOSIGPTASE"/>
</dbReference>
<evidence type="ECO:0000256" key="2">
    <source>
        <dbReference type="ARBA" id="ARBA00022475"/>
    </source>
</evidence>
<evidence type="ECO:0000256" key="10">
    <source>
        <dbReference type="RuleBase" id="RU000594"/>
    </source>
</evidence>
<keyword evidence="6 9" id="KW-0378">Hydrolase</keyword>
<dbReference type="InterPro" id="IPR001872">
    <property type="entry name" value="Peptidase_A8"/>
</dbReference>